<keyword evidence="5" id="KW-0902">Two-component regulatory system</keyword>
<evidence type="ECO:0000313" key="8">
    <source>
        <dbReference type="Proteomes" id="UP001217485"/>
    </source>
</evidence>
<dbReference type="PRINTS" id="PR00344">
    <property type="entry name" value="BCTRLSENSOR"/>
</dbReference>
<dbReference type="InterPro" id="IPR004358">
    <property type="entry name" value="Sig_transdc_His_kin-like_C"/>
</dbReference>
<evidence type="ECO:0000256" key="5">
    <source>
        <dbReference type="ARBA" id="ARBA00023012"/>
    </source>
</evidence>
<evidence type="ECO:0000256" key="2">
    <source>
        <dbReference type="ARBA" id="ARBA00012438"/>
    </source>
</evidence>
<name>A0ABT5CG37_9BACT</name>
<dbReference type="InterPro" id="IPR050736">
    <property type="entry name" value="Sensor_HK_Regulatory"/>
</dbReference>
<dbReference type="RefSeq" id="WP_272103884.1">
    <property type="nucleotide sequence ID" value="NZ_JAQNDK010000006.1"/>
</dbReference>
<keyword evidence="3" id="KW-0808">Transferase</keyword>
<dbReference type="Pfam" id="PF02518">
    <property type="entry name" value="HATPase_c"/>
    <property type="match status" value="1"/>
</dbReference>
<organism evidence="7 8">
    <name type="scientific">Sorangium atrum</name>
    <dbReference type="NCBI Taxonomy" id="2995308"/>
    <lineage>
        <taxon>Bacteria</taxon>
        <taxon>Pseudomonadati</taxon>
        <taxon>Myxococcota</taxon>
        <taxon>Polyangia</taxon>
        <taxon>Polyangiales</taxon>
        <taxon>Polyangiaceae</taxon>
        <taxon>Sorangium</taxon>
    </lineage>
</organism>
<evidence type="ECO:0000259" key="6">
    <source>
        <dbReference type="PROSITE" id="PS50109"/>
    </source>
</evidence>
<reference evidence="7 8" key="1">
    <citation type="submission" date="2023-01" db="EMBL/GenBank/DDBJ databases">
        <title>Minimal conservation of predation-associated metabolite biosynthetic gene clusters underscores biosynthetic potential of Myxococcota including descriptions for ten novel species: Archangium lansinium sp. nov., Myxococcus landrumus sp. nov., Nannocystis bai.</title>
        <authorList>
            <person name="Ahearne A."/>
            <person name="Stevens C."/>
            <person name="Dowd S."/>
        </authorList>
    </citation>
    <scope>NUCLEOTIDE SEQUENCE [LARGE SCALE GENOMIC DNA]</scope>
    <source>
        <strain evidence="7 8">WIWO2</strain>
    </source>
</reference>
<sequence length="60" mass="6591">MFRCFQRATTSRHDSGFGLGLWIVREAAEAMGGAVRVESRLGEGATFTVELPRARRHAGN</sequence>
<protein>
    <recommendedName>
        <fullName evidence="2">histidine kinase</fullName>
        <ecNumber evidence="2">2.7.13.3</ecNumber>
    </recommendedName>
</protein>
<dbReference type="EMBL" id="JAQNDK010000006">
    <property type="protein sequence ID" value="MDC0685399.1"/>
    <property type="molecule type" value="Genomic_DNA"/>
</dbReference>
<comment type="caution">
    <text evidence="7">The sequence shown here is derived from an EMBL/GenBank/DDBJ whole genome shotgun (WGS) entry which is preliminary data.</text>
</comment>
<keyword evidence="7" id="KW-0547">Nucleotide-binding</keyword>
<dbReference type="InterPro" id="IPR005467">
    <property type="entry name" value="His_kinase_dom"/>
</dbReference>
<dbReference type="PROSITE" id="PS50109">
    <property type="entry name" value="HIS_KIN"/>
    <property type="match status" value="1"/>
</dbReference>
<dbReference type="EC" id="2.7.13.3" evidence="2"/>
<dbReference type="InterPro" id="IPR003594">
    <property type="entry name" value="HATPase_dom"/>
</dbReference>
<keyword evidence="8" id="KW-1185">Reference proteome</keyword>
<dbReference type="Proteomes" id="UP001217485">
    <property type="component" value="Unassembled WGS sequence"/>
</dbReference>
<dbReference type="GO" id="GO:0005524">
    <property type="term" value="F:ATP binding"/>
    <property type="evidence" value="ECO:0007669"/>
    <property type="project" value="UniProtKB-KW"/>
</dbReference>
<evidence type="ECO:0000256" key="4">
    <source>
        <dbReference type="ARBA" id="ARBA00022777"/>
    </source>
</evidence>
<feature type="domain" description="Histidine kinase" evidence="6">
    <location>
        <begin position="1"/>
        <end position="55"/>
    </location>
</feature>
<evidence type="ECO:0000313" key="7">
    <source>
        <dbReference type="EMBL" id="MDC0685399.1"/>
    </source>
</evidence>
<evidence type="ECO:0000256" key="3">
    <source>
        <dbReference type="ARBA" id="ARBA00022679"/>
    </source>
</evidence>
<dbReference type="InterPro" id="IPR036890">
    <property type="entry name" value="HATPase_C_sf"/>
</dbReference>
<comment type="catalytic activity">
    <reaction evidence="1">
        <text>ATP + protein L-histidine = ADP + protein N-phospho-L-histidine.</text>
        <dbReference type="EC" id="2.7.13.3"/>
    </reaction>
</comment>
<keyword evidence="7" id="KW-0067">ATP-binding</keyword>
<keyword evidence="4" id="KW-0418">Kinase</keyword>
<proteinExistence type="predicted"/>
<dbReference type="Gene3D" id="3.30.565.10">
    <property type="entry name" value="Histidine kinase-like ATPase, C-terminal domain"/>
    <property type="match status" value="1"/>
</dbReference>
<evidence type="ECO:0000256" key="1">
    <source>
        <dbReference type="ARBA" id="ARBA00000085"/>
    </source>
</evidence>
<gene>
    <name evidence="7" type="ORF">POL72_47270</name>
</gene>
<dbReference type="PANTHER" id="PTHR43711">
    <property type="entry name" value="TWO-COMPONENT HISTIDINE KINASE"/>
    <property type="match status" value="1"/>
</dbReference>
<dbReference type="PANTHER" id="PTHR43711:SF28">
    <property type="entry name" value="SENSOR HISTIDINE KINASE YXDK"/>
    <property type="match status" value="1"/>
</dbReference>
<accession>A0ABT5CG37</accession>
<dbReference type="SUPFAM" id="SSF55874">
    <property type="entry name" value="ATPase domain of HSP90 chaperone/DNA topoisomerase II/histidine kinase"/>
    <property type="match status" value="1"/>
</dbReference>